<dbReference type="InterPro" id="IPR003660">
    <property type="entry name" value="HAMP_dom"/>
</dbReference>
<evidence type="ECO:0000313" key="6">
    <source>
        <dbReference type="EMBL" id="SDI02251.1"/>
    </source>
</evidence>
<sequence>MHQEINQRRIHNMSQMQLEMARGNFSVRVPRSGQNDELEGLAVLMNMAAEEMKEAVFHSGFVNPHYNYKYMVQSSFLLDADFIIKTYNADSSAVLGFSSDFLLRKTFSSLLAEESLSLWKTIEQKIVLDSNYHTTVELVYITENKLLSPALCTVYGLPHTSEILITTVSTVVEENVLKYVLATSKHITQRIGFSRSSDVQMIQDVYDYILDHLDTPLPSMQELARIFGTNDFKLKFGFKLLFKKSIYQFYNTERLKKAHFLIQQTTIPLKTIAFMSAFATYPNFSKNFKKEFGYTPMDIKRSLRV</sequence>
<keyword evidence="3" id="KW-0804">Transcription</keyword>
<dbReference type="RefSeq" id="WP_091258963.1">
    <property type="nucleotide sequence ID" value="NZ_FNDB01000020.1"/>
</dbReference>
<dbReference type="Proteomes" id="UP000199274">
    <property type="component" value="Unassembled WGS sequence"/>
</dbReference>
<dbReference type="PROSITE" id="PS01124">
    <property type="entry name" value="HTH_ARAC_FAMILY_2"/>
    <property type="match status" value="1"/>
</dbReference>
<dbReference type="GO" id="GO:0003700">
    <property type="term" value="F:DNA-binding transcription factor activity"/>
    <property type="evidence" value="ECO:0007669"/>
    <property type="project" value="InterPro"/>
</dbReference>
<dbReference type="Pfam" id="PF12833">
    <property type="entry name" value="HTH_18"/>
    <property type="match status" value="1"/>
</dbReference>
<protein>
    <submittedName>
        <fullName evidence="6">AraC-type DNA-binding protein</fullName>
    </submittedName>
</protein>
<dbReference type="PROSITE" id="PS50885">
    <property type="entry name" value="HAMP"/>
    <property type="match status" value="1"/>
</dbReference>
<evidence type="ECO:0000313" key="7">
    <source>
        <dbReference type="Proteomes" id="UP000199274"/>
    </source>
</evidence>
<gene>
    <name evidence="6" type="ORF">SAMN04488062_12042</name>
</gene>
<dbReference type="InterPro" id="IPR009057">
    <property type="entry name" value="Homeodomain-like_sf"/>
</dbReference>
<dbReference type="GO" id="GO:0007165">
    <property type="term" value="P:signal transduction"/>
    <property type="evidence" value="ECO:0007669"/>
    <property type="project" value="InterPro"/>
</dbReference>
<dbReference type="STRING" id="178355.SAMN04488062_12042"/>
<dbReference type="InterPro" id="IPR053142">
    <property type="entry name" value="PchR_regulatory_protein"/>
</dbReference>
<organism evidence="6 7">
    <name type="scientific">Flavobacterium omnivorum</name>
    <dbReference type="NCBI Taxonomy" id="178355"/>
    <lineage>
        <taxon>Bacteria</taxon>
        <taxon>Pseudomonadati</taxon>
        <taxon>Bacteroidota</taxon>
        <taxon>Flavobacteriia</taxon>
        <taxon>Flavobacteriales</taxon>
        <taxon>Flavobacteriaceae</taxon>
        <taxon>Flavobacterium</taxon>
    </lineage>
</organism>
<dbReference type="AlphaFoldDB" id="A0A1G8H6U5"/>
<dbReference type="EMBL" id="FNDB01000020">
    <property type="protein sequence ID" value="SDI02251.1"/>
    <property type="molecule type" value="Genomic_DNA"/>
</dbReference>
<name>A0A1G8H6U5_9FLAO</name>
<dbReference type="GO" id="GO:0043565">
    <property type="term" value="F:sequence-specific DNA binding"/>
    <property type="evidence" value="ECO:0007669"/>
    <property type="project" value="InterPro"/>
</dbReference>
<dbReference type="OrthoDB" id="1451418at2"/>
<evidence type="ECO:0000259" key="4">
    <source>
        <dbReference type="PROSITE" id="PS01124"/>
    </source>
</evidence>
<dbReference type="SUPFAM" id="SSF158472">
    <property type="entry name" value="HAMP domain-like"/>
    <property type="match status" value="1"/>
</dbReference>
<dbReference type="GO" id="GO:0016020">
    <property type="term" value="C:membrane"/>
    <property type="evidence" value="ECO:0007669"/>
    <property type="project" value="InterPro"/>
</dbReference>
<dbReference type="SMART" id="SM00342">
    <property type="entry name" value="HTH_ARAC"/>
    <property type="match status" value="1"/>
</dbReference>
<dbReference type="InterPro" id="IPR018062">
    <property type="entry name" value="HTH_AraC-typ_CS"/>
</dbReference>
<evidence type="ECO:0000256" key="1">
    <source>
        <dbReference type="ARBA" id="ARBA00023015"/>
    </source>
</evidence>
<dbReference type="CDD" id="cd06225">
    <property type="entry name" value="HAMP"/>
    <property type="match status" value="1"/>
</dbReference>
<evidence type="ECO:0000259" key="5">
    <source>
        <dbReference type="PROSITE" id="PS50885"/>
    </source>
</evidence>
<reference evidence="7" key="1">
    <citation type="submission" date="2016-10" db="EMBL/GenBank/DDBJ databases">
        <authorList>
            <person name="Varghese N."/>
            <person name="Submissions S."/>
        </authorList>
    </citation>
    <scope>NUCLEOTIDE SEQUENCE [LARGE SCALE GENOMIC DNA]</scope>
    <source>
        <strain evidence="7">CGMCC 1.2747</strain>
    </source>
</reference>
<keyword evidence="7" id="KW-1185">Reference proteome</keyword>
<evidence type="ECO:0000256" key="2">
    <source>
        <dbReference type="ARBA" id="ARBA00023125"/>
    </source>
</evidence>
<dbReference type="SUPFAM" id="SSF46689">
    <property type="entry name" value="Homeodomain-like"/>
    <property type="match status" value="1"/>
</dbReference>
<keyword evidence="1" id="KW-0805">Transcription regulation</keyword>
<accession>A0A1G8H6U5</accession>
<dbReference type="InterPro" id="IPR018060">
    <property type="entry name" value="HTH_AraC"/>
</dbReference>
<feature type="domain" description="HAMP" evidence="5">
    <location>
        <begin position="19"/>
        <end position="57"/>
    </location>
</feature>
<dbReference type="Gene3D" id="1.10.10.60">
    <property type="entry name" value="Homeodomain-like"/>
    <property type="match status" value="1"/>
</dbReference>
<feature type="domain" description="HTH araC/xylS-type" evidence="4">
    <location>
        <begin position="203"/>
        <end position="302"/>
    </location>
</feature>
<dbReference type="PROSITE" id="PS00041">
    <property type="entry name" value="HTH_ARAC_FAMILY_1"/>
    <property type="match status" value="1"/>
</dbReference>
<evidence type="ECO:0000256" key="3">
    <source>
        <dbReference type="ARBA" id="ARBA00023163"/>
    </source>
</evidence>
<proteinExistence type="predicted"/>
<dbReference type="PANTHER" id="PTHR47893:SF1">
    <property type="entry name" value="REGULATORY PROTEIN PCHR"/>
    <property type="match status" value="1"/>
</dbReference>
<dbReference type="PANTHER" id="PTHR47893">
    <property type="entry name" value="REGULATORY PROTEIN PCHR"/>
    <property type="match status" value="1"/>
</dbReference>
<keyword evidence="2 6" id="KW-0238">DNA-binding</keyword>